<feature type="region of interest" description="Disordered" evidence="1">
    <location>
        <begin position="196"/>
        <end position="294"/>
    </location>
</feature>
<dbReference type="PANTHER" id="PTHR23149:SF9">
    <property type="entry name" value="G PATCH DOMAIN-CONTAINING PROTEIN 4"/>
    <property type="match status" value="1"/>
</dbReference>
<dbReference type="GO" id="GO:0003676">
    <property type="term" value="F:nucleic acid binding"/>
    <property type="evidence" value="ECO:0007669"/>
    <property type="project" value="InterPro"/>
</dbReference>
<accession>A0A7S2PJZ7</accession>
<evidence type="ECO:0000259" key="2">
    <source>
        <dbReference type="PROSITE" id="PS50174"/>
    </source>
</evidence>
<name>A0A7S2PJZ7_9STRA</name>
<feature type="compositionally biased region" description="Basic and acidic residues" evidence="1">
    <location>
        <begin position="234"/>
        <end position="251"/>
    </location>
</feature>
<dbReference type="AlphaFoldDB" id="A0A7S2PJZ7"/>
<dbReference type="InterPro" id="IPR050656">
    <property type="entry name" value="PINX1"/>
</dbReference>
<reference evidence="3" key="1">
    <citation type="submission" date="2021-01" db="EMBL/GenBank/DDBJ databases">
        <authorList>
            <person name="Corre E."/>
            <person name="Pelletier E."/>
            <person name="Niang G."/>
            <person name="Scheremetjew M."/>
            <person name="Finn R."/>
            <person name="Kale V."/>
            <person name="Holt S."/>
            <person name="Cochrane G."/>
            <person name="Meng A."/>
            <person name="Brown T."/>
            <person name="Cohen L."/>
        </authorList>
    </citation>
    <scope>NUCLEOTIDE SEQUENCE</scope>
    <source>
        <strain evidence="3">B650</strain>
    </source>
</reference>
<proteinExistence type="predicted"/>
<feature type="compositionally biased region" description="Basic residues" evidence="1">
    <location>
        <begin position="106"/>
        <end position="125"/>
    </location>
</feature>
<dbReference type="PANTHER" id="PTHR23149">
    <property type="entry name" value="G PATCH DOMAIN CONTAINING PROTEIN"/>
    <property type="match status" value="1"/>
</dbReference>
<evidence type="ECO:0000256" key="1">
    <source>
        <dbReference type="SAM" id="MobiDB-lite"/>
    </source>
</evidence>
<dbReference type="GO" id="GO:0005730">
    <property type="term" value="C:nucleolus"/>
    <property type="evidence" value="ECO:0007669"/>
    <property type="project" value="TreeGrafter"/>
</dbReference>
<protein>
    <recommendedName>
        <fullName evidence="2">G-patch domain-containing protein</fullName>
    </recommendedName>
</protein>
<dbReference type="PROSITE" id="PS50174">
    <property type="entry name" value="G_PATCH"/>
    <property type="match status" value="1"/>
</dbReference>
<dbReference type="InterPro" id="IPR000467">
    <property type="entry name" value="G_patch_dom"/>
</dbReference>
<feature type="domain" description="G-patch" evidence="2">
    <location>
        <begin position="29"/>
        <end position="75"/>
    </location>
</feature>
<dbReference type="Pfam" id="PF01585">
    <property type="entry name" value="G-patch"/>
    <property type="match status" value="1"/>
</dbReference>
<feature type="compositionally biased region" description="Basic residues" evidence="1">
    <location>
        <begin position="252"/>
        <end position="266"/>
    </location>
</feature>
<dbReference type="SMART" id="SM00443">
    <property type="entry name" value="G_patch"/>
    <property type="match status" value="1"/>
</dbReference>
<feature type="region of interest" description="Disordered" evidence="1">
    <location>
        <begin position="96"/>
        <end position="125"/>
    </location>
</feature>
<evidence type="ECO:0000313" key="3">
    <source>
        <dbReference type="EMBL" id="CAD9602613.1"/>
    </source>
</evidence>
<gene>
    <name evidence="3" type="ORF">LDAN0321_LOCUS17199</name>
</gene>
<organism evidence="3">
    <name type="scientific">Leptocylindrus danicus</name>
    <dbReference type="NCBI Taxonomy" id="163516"/>
    <lineage>
        <taxon>Eukaryota</taxon>
        <taxon>Sar</taxon>
        <taxon>Stramenopiles</taxon>
        <taxon>Ochrophyta</taxon>
        <taxon>Bacillariophyta</taxon>
        <taxon>Coscinodiscophyceae</taxon>
        <taxon>Chaetocerotophycidae</taxon>
        <taxon>Leptocylindrales</taxon>
        <taxon>Leptocylindraceae</taxon>
        <taxon>Leptocylindrus</taxon>
    </lineage>
</organism>
<sequence length="294" mass="32824">MAYTDISGKKLQRKLGAQLNESAAVGISAGSFAQRQMAKMGWTSGQGLGKDKQGMKTHIRVKQRAEDEGIGHEKVKVEQASTNWWQGAVNDTLAKLNQSGSSSSSKKSKKSKKDKSRKKKSKKVAQIKTYTDEELFVATGGARFGMRAQRKQEGKWARAENGISQEEELSAMAAVEWNGTGKAKFASDLLLSGSKKRRGLEVLGEQGDELMDRRTKDKKRKREISTDDDDDDVLDAKTLEDHNNAEIDENKKSKKDKTKKKKKKKSKQDDEDSGESSKKKKKKKKVDRVLDVDQ</sequence>
<dbReference type="EMBL" id="HBGY01027812">
    <property type="protein sequence ID" value="CAD9602613.1"/>
    <property type="molecule type" value="Transcribed_RNA"/>
</dbReference>